<evidence type="ECO:0000313" key="2">
    <source>
        <dbReference type="EMBL" id="CAI9937575.1"/>
    </source>
</evidence>
<evidence type="ECO:0000256" key="1">
    <source>
        <dbReference type="SAM" id="Phobius"/>
    </source>
</evidence>
<keyword evidence="1" id="KW-0472">Membrane</keyword>
<protein>
    <submittedName>
        <fullName evidence="3">Hypothetical_protein</fullName>
    </submittedName>
</protein>
<dbReference type="EMBL" id="CAXDID020000110">
    <property type="protein sequence ID" value="CAL6029464.1"/>
    <property type="molecule type" value="Genomic_DNA"/>
</dbReference>
<comment type="caution">
    <text evidence="2">The sequence shown here is derived from an EMBL/GenBank/DDBJ whole genome shotgun (WGS) entry which is preliminary data.</text>
</comment>
<evidence type="ECO:0000313" key="4">
    <source>
        <dbReference type="Proteomes" id="UP001642409"/>
    </source>
</evidence>
<feature type="transmembrane region" description="Helical" evidence="1">
    <location>
        <begin position="339"/>
        <end position="369"/>
    </location>
</feature>
<feature type="transmembrane region" description="Helical" evidence="1">
    <location>
        <begin position="168"/>
        <end position="192"/>
    </location>
</feature>
<keyword evidence="1" id="KW-0812">Transmembrane</keyword>
<evidence type="ECO:0000313" key="3">
    <source>
        <dbReference type="EMBL" id="CAL6029464.1"/>
    </source>
</evidence>
<sequence length="499" mass="58025">MNSDTQVDKQQFNIETILDTPFSVLLFKGILCQTFHYYASIFVMQQEQYILTSFNGFKFVENFVKIFPIMFLVSYEIPEFFEQYFANKKMSTYATGESVQDINRQEFATNCIVAILMLVIPAAQPAIFSVLQVDSEYRAMFLLSTVLGTIGPFKSTVYSIFSLKQNYVYIMAGKMMTLIIHFFLFTFIYSFDTRVTNFNTWPSGFSKPMAEIIVHVVMLIVLFKGSIFSTKIYFEQDQHLKINYKPQKKDFKEIGKNILAFLQHLIFNASRTLVYLYITYKIVNLSNEQTKQNAIMDLYVYIFCQKSLSLISKGTHSAIMTVVPIIFHQKQYTKMRRVVSYLCLFGVVINELICAIFVLKSDAIFILFFNKNSNPIIKNYFEFANYQNILTRTSFLFGTEVYQVASITYAFMTNQHYIPLLIGVMRIIGGIYFVINMNNALGQNASYEDVFFYFELLCTILAAIFALQAFISIYLNYQNTRTNNQNTKKDKQQDDFVIE</sequence>
<feature type="transmembrane region" description="Helical" evidence="1">
    <location>
        <begin position="212"/>
        <end position="234"/>
    </location>
</feature>
<name>A0AA86PE69_9EUKA</name>
<feature type="transmembrane region" description="Helical" evidence="1">
    <location>
        <begin position="389"/>
        <end position="410"/>
    </location>
</feature>
<keyword evidence="4" id="KW-1185">Reference proteome</keyword>
<feature type="transmembrane region" description="Helical" evidence="1">
    <location>
        <begin position="450"/>
        <end position="475"/>
    </location>
</feature>
<dbReference type="EMBL" id="CATOUU010000647">
    <property type="protein sequence ID" value="CAI9937575.1"/>
    <property type="molecule type" value="Genomic_DNA"/>
</dbReference>
<dbReference type="AlphaFoldDB" id="A0AA86PE69"/>
<organism evidence="2">
    <name type="scientific">Hexamita inflata</name>
    <dbReference type="NCBI Taxonomy" id="28002"/>
    <lineage>
        <taxon>Eukaryota</taxon>
        <taxon>Metamonada</taxon>
        <taxon>Diplomonadida</taxon>
        <taxon>Hexamitidae</taxon>
        <taxon>Hexamitinae</taxon>
        <taxon>Hexamita</taxon>
    </lineage>
</organism>
<dbReference type="Proteomes" id="UP001642409">
    <property type="component" value="Unassembled WGS sequence"/>
</dbReference>
<keyword evidence="1" id="KW-1133">Transmembrane helix</keyword>
<gene>
    <name evidence="2" type="ORF">HINF_LOCUS25220</name>
    <name evidence="3" type="ORF">HINF_LOCUS32341</name>
</gene>
<accession>A0AA86PE69</accession>
<feature type="transmembrane region" description="Helical" evidence="1">
    <location>
        <begin position="107"/>
        <end position="127"/>
    </location>
</feature>
<proteinExistence type="predicted"/>
<reference evidence="2" key="1">
    <citation type="submission" date="2023-06" db="EMBL/GenBank/DDBJ databases">
        <authorList>
            <person name="Kurt Z."/>
        </authorList>
    </citation>
    <scope>NUCLEOTIDE SEQUENCE</scope>
</reference>
<feature type="transmembrane region" description="Helical" evidence="1">
    <location>
        <begin position="417"/>
        <end position="435"/>
    </location>
</feature>
<reference evidence="3 4" key="2">
    <citation type="submission" date="2024-07" db="EMBL/GenBank/DDBJ databases">
        <authorList>
            <person name="Akdeniz Z."/>
        </authorList>
    </citation>
    <scope>NUCLEOTIDE SEQUENCE [LARGE SCALE GENOMIC DNA]</scope>
</reference>
<feature type="transmembrane region" description="Helical" evidence="1">
    <location>
        <begin position="139"/>
        <end position="161"/>
    </location>
</feature>